<dbReference type="KEGG" id="psel:GM415_09635"/>
<keyword evidence="2" id="KW-1185">Reference proteome</keyword>
<dbReference type="EMBL" id="CP046400">
    <property type="protein sequence ID" value="QGY40378.1"/>
    <property type="molecule type" value="Genomic_DNA"/>
</dbReference>
<dbReference type="AlphaFoldDB" id="A0A6I6JH83"/>
<protein>
    <submittedName>
        <fullName evidence="1">Uncharacterized protein</fullName>
    </submittedName>
</protein>
<evidence type="ECO:0000313" key="2">
    <source>
        <dbReference type="Proteomes" id="UP000428328"/>
    </source>
</evidence>
<organism evidence="1 2">
    <name type="scientific">Pseudodesulfovibrio cashew</name>
    <dbReference type="NCBI Taxonomy" id="2678688"/>
    <lineage>
        <taxon>Bacteria</taxon>
        <taxon>Pseudomonadati</taxon>
        <taxon>Thermodesulfobacteriota</taxon>
        <taxon>Desulfovibrionia</taxon>
        <taxon>Desulfovibrionales</taxon>
        <taxon>Desulfovibrionaceae</taxon>
    </lineage>
</organism>
<dbReference type="Proteomes" id="UP000428328">
    <property type="component" value="Chromosome"/>
</dbReference>
<gene>
    <name evidence="1" type="ORF">GM415_09635</name>
</gene>
<dbReference type="RefSeq" id="WP_158947628.1">
    <property type="nucleotide sequence ID" value="NZ_CP046400.1"/>
</dbReference>
<name>A0A6I6JH83_9BACT</name>
<reference evidence="1 2" key="1">
    <citation type="submission" date="2019-11" db="EMBL/GenBank/DDBJ databases">
        <authorList>
            <person name="Zheng R.K."/>
            <person name="Sun C.M."/>
        </authorList>
    </citation>
    <scope>NUCLEOTIDE SEQUENCE [LARGE SCALE GENOMIC DNA]</scope>
    <source>
        <strain evidence="1 2">SRB007</strain>
    </source>
</reference>
<sequence length="287" mass="32675">MFDSTYVNDSIGMHAPHGPYVAAFDGFFGNAQEESRFRQQRLGVYFLSDLFSAGYMGKTDYVKDKELVTLARDKTMTFTGETFDQWDLDVLIHCVMRTPTSGGGSEKVRIDPGELLRAVNLRNYDMNRERVFSSLWRLHMGSMMIEGKGYRYMTRLIDRVLLDQRLGSCLVEVNQDVVTSIRHERNLSLDMENRRCFKRNGLAKWLHGAIMSFKGGFVAEMECLRALCGAPDRSRHAFPARLTKALDVMSECDAIRDWQIDGDKVKVVPSCTRRDGTACGYISPSLF</sequence>
<evidence type="ECO:0000313" key="1">
    <source>
        <dbReference type="EMBL" id="QGY40378.1"/>
    </source>
</evidence>
<proteinExistence type="predicted"/>
<accession>A0A6I6JH83</accession>